<dbReference type="EMBL" id="JAGSNF010000021">
    <property type="protein sequence ID" value="MBR7744582.1"/>
    <property type="molecule type" value="Genomic_DNA"/>
</dbReference>
<gene>
    <name evidence="1" type="ORF">KC207_14900</name>
</gene>
<name>A0A941DE03_9MICO</name>
<evidence type="ECO:0000313" key="1">
    <source>
        <dbReference type="EMBL" id="MBR7744582.1"/>
    </source>
</evidence>
<dbReference type="RefSeq" id="WP_211604104.1">
    <property type="nucleotide sequence ID" value="NZ_JAGSNF010000021.1"/>
</dbReference>
<sequence>MGAWYPCRDGTSSVEVRLVVDDEVATPATGDVGLLRVTRTLTYYRTAFHLRDRDRGSTVATVTPPGW</sequence>
<organism evidence="1 2">
    <name type="scientific">Phycicoccus avicenniae</name>
    <dbReference type="NCBI Taxonomy" id="2828860"/>
    <lineage>
        <taxon>Bacteria</taxon>
        <taxon>Bacillati</taxon>
        <taxon>Actinomycetota</taxon>
        <taxon>Actinomycetes</taxon>
        <taxon>Micrococcales</taxon>
        <taxon>Intrasporangiaceae</taxon>
        <taxon>Phycicoccus</taxon>
    </lineage>
</organism>
<reference evidence="1" key="1">
    <citation type="submission" date="2021-04" db="EMBL/GenBank/DDBJ databases">
        <title>Phycicoccus avicenniae sp. nov., a novel endophytic actinomycetes isolated from branch of Avicennia mariana.</title>
        <authorList>
            <person name="Tuo L."/>
        </authorList>
    </citation>
    <scope>NUCLEOTIDE SEQUENCE</scope>
    <source>
        <strain evidence="1">BSK3Z-2</strain>
    </source>
</reference>
<evidence type="ECO:0000313" key="2">
    <source>
        <dbReference type="Proteomes" id="UP000677016"/>
    </source>
</evidence>
<dbReference type="AlphaFoldDB" id="A0A941DE03"/>
<comment type="caution">
    <text evidence="1">The sequence shown here is derived from an EMBL/GenBank/DDBJ whole genome shotgun (WGS) entry which is preliminary data.</text>
</comment>
<protein>
    <submittedName>
        <fullName evidence="1">Uncharacterized protein</fullName>
    </submittedName>
</protein>
<dbReference type="Proteomes" id="UP000677016">
    <property type="component" value="Unassembled WGS sequence"/>
</dbReference>
<proteinExistence type="predicted"/>
<keyword evidence="2" id="KW-1185">Reference proteome</keyword>
<accession>A0A941DE03</accession>